<feature type="region of interest" description="Disordered" evidence="11">
    <location>
        <begin position="279"/>
        <end position="301"/>
    </location>
</feature>
<evidence type="ECO:0000256" key="9">
    <source>
        <dbReference type="ARBA" id="ARBA00023136"/>
    </source>
</evidence>
<feature type="domain" description="MHD" evidence="13">
    <location>
        <begin position="941"/>
        <end position="1254"/>
    </location>
</feature>
<feature type="region of interest" description="Disordered" evidence="11">
    <location>
        <begin position="1273"/>
        <end position="1296"/>
    </location>
</feature>
<evidence type="ECO:0000256" key="4">
    <source>
        <dbReference type="ARBA" id="ARBA00022448"/>
    </source>
</evidence>
<feature type="region of interest" description="Disordered" evidence="11">
    <location>
        <begin position="168"/>
        <end position="196"/>
    </location>
</feature>
<sequence length="1296" mass="145193">MANPFLFMEEEIAAVVTAPNDAFQNPFLVEDDDDDEVGDFSNENPFSASNPFAFNATDNDANNMFANSNNATDMSQSGANFFLTEDDDEDEEIQMHEQNMQHQPEDVDPTMSFFGTTINEQDGYYHSNDNQDLVSKTMPPPRPPPATTQEMITTLTDHLDQTSENLLNKLPLTRSPSPISMRDLHSPSPTPDIGDLLDVSDAFAAAMEAEVQAQNNQQVVNNHHKEENKPSRPPPPPRPIPPPRPALPVTASTPIQTINTATNSHPVQHVHPQQEDDLFDLFGTGHKKPQPPPKPPAPKTKEDILSLFQAPTQPVQELKKQDLLSDDIDFSLQQHEPEPEPPQEVKQKIQTPPSNVAVVQPFVDQVPSIPQAIVEPMIHEQDETVIEAVSQLSIENHIPLSRSIPTITEDLTEDRPQSDFMDPPEDNVQPTSELSSDHSPTESGITSGGIPASASGSILNMTMPEMEETNDIQTEPQQVIDANPFAIDNTPTPQNEQLQFLTQKSVNFETQRPTTPDPIVAQPELAPIFNVDPTPHVTKPSKPPPPIRGSSVLTTVQQSVPMQQYHHVSNPIIPEEENVDEFDDFAVKFESTGQVKNTGNAFLDSLAVESTGDAWGDTSDAFGGAVTVITSDGFGNEDGFDSWDAPVAPESTPYAQRKLSSGSIDEKDLSVTIKPKTDFDYVTAPALAPPPQSKSPYSGSVYSEDSSPRVNPFDKGFDESECTSPKMSERRDSQDSGPGTPLFDDDVSQPLEDFPRIFYTGPGWEMQLRQPNKKKITGQRFWKKIFIRLVYQGDNPVVQLLNKDTDKEPFQELPLQACYSVSEIAAQQFDNFGKIFTMKLQYIFYKERAGIRPGQVTKAERITNKIGLFAKYAIDGDFQGVKEFGSDLKKLGLPVEHAPQISELLKLGSMCFEDMKQFSMCIEEALFKLNVHRDRALTYKMEEVQVTTVDEIYVEQNAEGHIEKQIARVRLFFLGFLTGMPLIELGLNDMIRQGKEVVGRHDIIPVATEEWIRLEGVEFHACVQQDQYERLRTIRFKPPDACYIELMRFRVRPPKNRELPLQLKATWVVTGNKVQLRADVLVPGFTSRKLGQIPCEDVSIRFPIPECWIYLFRVEKHFRYGSVKSTHRRTGKIKGIERFLGTVETLQESLIEVTSGQAKYEHHHRAIVWRCPRLPKEGQGAYTTHQLICRLALTSFDQIPDQLAPYAYVEFTMPATQVSHTTCRSVSVQESDSDDPPEKYVRYLARHEYRVGIEHTMGESQNAYLAATTVKKQTIREEPAAPTPMATHSDSDSDSN</sequence>
<organism evidence="14 15">
    <name type="scientific">Chironomus riparius</name>
    <dbReference type="NCBI Taxonomy" id="315576"/>
    <lineage>
        <taxon>Eukaryota</taxon>
        <taxon>Metazoa</taxon>
        <taxon>Ecdysozoa</taxon>
        <taxon>Arthropoda</taxon>
        <taxon>Hexapoda</taxon>
        <taxon>Insecta</taxon>
        <taxon>Pterygota</taxon>
        <taxon>Neoptera</taxon>
        <taxon>Endopterygota</taxon>
        <taxon>Diptera</taxon>
        <taxon>Nematocera</taxon>
        <taxon>Chironomoidea</taxon>
        <taxon>Chironomidae</taxon>
        <taxon>Chironominae</taxon>
        <taxon>Chironomus</taxon>
    </lineage>
</organism>
<evidence type="ECO:0000256" key="2">
    <source>
        <dbReference type="ARBA" id="ARBA00004496"/>
    </source>
</evidence>
<dbReference type="PRINTS" id="PR00314">
    <property type="entry name" value="CLATHRINADPT"/>
</dbReference>
<feature type="region of interest" description="Disordered" evidence="11">
    <location>
        <begin position="223"/>
        <end position="250"/>
    </location>
</feature>
<keyword evidence="9" id="KW-0472">Membrane</keyword>
<dbReference type="GO" id="GO:0045202">
    <property type="term" value="C:synapse"/>
    <property type="evidence" value="ECO:0007669"/>
    <property type="project" value="UniProtKB-ARBA"/>
</dbReference>
<evidence type="ECO:0000256" key="7">
    <source>
        <dbReference type="ARBA" id="ARBA00022737"/>
    </source>
</evidence>
<keyword evidence="6 10" id="KW-0254">Endocytosis</keyword>
<evidence type="ECO:0000256" key="3">
    <source>
        <dbReference type="ARBA" id="ARBA00005579"/>
    </source>
</evidence>
<evidence type="ECO:0000313" key="14">
    <source>
        <dbReference type="EMBL" id="CAG9801691.1"/>
    </source>
</evidence>
<dbReference type="InterPro" id="IPR028565">
    <property type="entry name" value="MHD"/>
</dbReference>
<proteinExistence type="inferred from homology"/>
<name>A0A9N9RQG4_9DIPT</name>
<dbReference type="GO" id="GO:0030131">
    <property type="term" value="C:clathrin adaptor complex"/>
    <property type="evidence" value="ECO:0007669"/>
    <property type="project" value="InterPro"/>
</dbReference>
<dbReference type="Proteomes" id="UP001153620">
    <property type="component" value="Chromosome 2"/>
</dbReference>
<protein>
    <recommendedName>
        <fullName evidence="16">Protein stoned-B</fullName>
    </recommendedName>
</protein>
<dbReference type="FunFam" id="2.60.40.1170:FF:000022">
    <property type="entry name" value="AP-1 complex subunit mu"/>
    <property type="match status" value="1"/>
</dbReference>
<evidence type="ECO:0000256" key="11">
    <source>
        <dbReference type="SAM" id="MobiDB-lite"/>
    </source>
</evidence>
<dbReference type="Gene3D" id="2.60.40.1170">
    <property type="entry name" value="Mu homology domain, subdomain B"/>
    <property type="match status" value="1"/>
</dbReference>
<dbReference type="GO" id="GO:0030100">
    <property type="term" value="P:regulation of endocytosis"/>
    <property type="evidence" value="ECO:0007669"/>
    <property type="project" value="UniProtKB-UniRule"/>
</dbReference>
<evidence type="ECO:0000259" key="12">
    <source>
        <dbReference type="PROSITE" id="PS51070"/>
    </source>
</evidence>
<dbReference type="InterPro" id="IPR036168">
    <property type="entry name" value="AP2_Mu_C_sf"/>
</dbReference>
<keyword evidence="7" id="KW-0677">Repeat</keyword>
<dbReference type="Pfam" id="PF00928">
    <property type="entry name" value="Adap_comp_sub"/>
    <property type="match status" value="1"/>
</dbReference>
<keyword evidence="15" id="KW-1185">Reference proteome</keyword>
<feature type="region of interest" description="Disordered" evidence="11">
    <location>
        <begin position="683"/>
        <end position="749"/>
    </location>
</feature>
<evidence type="ECO:0000256" key="6">
    <source>
        <dbReference type="ARBA" id="ARBA00022583"/>
    </source>
</evidence>
<feature type="compositionally biased region" description="Low complexity" evidence="11">
    <location>
        <begin position="443"/>
        <end position="456"/>
    </location>
</feature>
<keyword evidence="8" id="KW-0653">Protein transport</keyword>
<dbReference type="PIRSF" id="PIRSF037099">
    <property type="entry name" value="Stonin"/>
    <property type="match status" value="1"/>
</dbReference>
<feature type="region of interest" description="Disordered" evidence="11">
    <location>
        <begin position="640"/>
        <end position="662"/>
    </location>
</feature>
<keyword evidence="4" id="KW-0813">Transport</keyword>
<feature type="compositionally biased region" description="Polar residues" evidence="11">
    <location>
        <begin position="694"/>
        <end position="709"/>
    </location>
</feature>
<evidence type="ECO:0000256" key="5">
    <source>
        <dbReference type="ARBA" id="ARBA00022490"/>
    </source>
</evidence>
<evidence type="ECO:0000313" key="15">
    <source>
        <dbReference type="Proteomes" id="UP001153620"/>
    </source>
</evidence>
<dbReference type="GO" id="GO:0006897">
    <property type="term" value="P:endocytosis"/>
    <property type="evidence" value="ECO:0007669"/>
    <property type="project" value="UniProtKB-KW"/>
</dbReference>
<evidence type="ECO:0000259" key="13">
    <source>
        <dbReference type="PROSITE" id="PS51072"/>
    </source>
</evidence>
<dbReference type="PANTHER" id="PTHR10529">
    <property type="entry name" value="AP COMPLEX SUBUNIT MU"/>
    <property type="match status" value="1"/>
</dbReference>
<dbReference type="GO" id="GO:0006886">
    <property type="term" value="P:intracellular protein transport"/>
    <property type="evidence" value="ECO:0007669"/>
    <property type="project" value="InterPro"/>
</dbReference>
<dbReference type="InterPro" id="IPR017110">
    <property type="entry name" value="Stonin"/>
</dbReference>
<feature type="compositionally biased region" description="Pro residues" evidence="11">
    <location>
        <begin position="231"/>
        <end position="246"/>
    </location>
</feature>
<comment type="subcellular location">
    <subcellularLocation>
        <location evidence="2">Cytoplasm</location>
    </subcellularLocation>
    <subcellularLocation>
        <location evidence="1">Endomembrane system</location>
    </subcellularLocation>
</comment>
<keyword evidence="5" id="KW-0963">Cytoplasm</keyword>
<feature type="compositionally biased region" description="Acidic residues" evidence="11">
    <location>
        <begin position="29"/>
        <end position="38"/>
    </location>
</feature>
<reference evidence="14" key="1">
    <citation type="submission" date="2022-01" db="EMBL/GenBank/DDBJ databases">
        <authorList>
            <person name="King R."/>
        </authorList>
    </citation>
    <scope>NUCLEOTIDE SEQUENCE</scope>
</reference>
<dbReference type="FunFam" id="2.60.40.1170:FF:000016">
    <property type="entry name" value="AP-1 complex subunit mu"/>
    <property type="match status" value="1"/>
</dbReference>
<dbReference type="PROSITE" id="PS51070">
    <property type="entry name" value="SHD"/>
    <property type="match status" value="1"/>
</dbReference>
<evidence type="ECO:0000256" key="8">
    <source>
        <dbReference type="ARBA" id="ARBA00022927"/>
    </source>
</evidence>
<evidence type="ECO:0000256" key="1">
    <source>
        <dbReference type="ARBA" id="ARBA00004308"/>
    </source>
</evidence>
<evidence type="ECO:0000256" key="10">
    <source>
        <dbReference type="PIRNR" id="PIRNR037099"/>
    </source>
</evidence>
<feature type="region of interest" description="Disordered" evidence="11">
    <location>
        <begin position="26"/>
        <end position="50"/>
    </location>
</feature>
<evidence type="ECO:0008006" key="16">
    <source>
        <dbReference type="Google" id="ProtNLM"/>
    </source>
</evidence>
<dbReference type="InterPro" id="IPR050431">
    <property type="entry name" value="Adaptor_comp_med_subunit"/>
</dbReference>
<feature type="domain" description="SHD" evidence="12">
    <location>
        <begin position="763"/>
        <end position="937"/>
    </location>
</feature>
<feature type="region of interest" description="Disordered" evidence="11">
    <location>
        <begin position="413"/>
        <end position="456"/>
    </location>
</feature>
<dbReference type="PROSITE" id="PS51072">
    <property type="entry name" value="MHD"/>
    <property type="match status" value="1"/>
</dbReference>
<gene>
    <name evidence="14" type="ORF">CHIRRI_LOCUS4613</name>
</gene>
<reference evidence="14" key="2">
    <citation type="submission" date="2022-10" db="EMBL/GenBank/DDBJ databases">
        <authorList>
            <consortium name="ENA_rothamsted_submissions"/>
            <consortium name="culmorum"/>
            <person name="King R."/>
        </authorList>
    </citation>
    <scope>NUCLEOTIDE SEQUENCE</scope>
</reference>
<dbReference type="EMBL" id="OU895878">
    <property type="protein sequence ID" value="CAG9801691.1"/>
    <property type="molecule type" value="Genomic_DNA"/>
</dbReference>
<dbReference type="InterPro" id="IPR012320">
    <property type="entry name" value="SHD_dom"/>
</dbReference>
<comment type="similarity">
    <text evidence="3 10">Belongs to the Stoned B family.</text>
</comment>
<dbReference type="InterPro" id="IPR001392">
    <property type="entry name" value="Clathrin_mu"/>
</dbReference>
<dbReference type="GO" id="GO:0012505">
    <property type="term" value="C:endomembrane system"/>
    <property type="evidence" value="ECO:0007669"/>
    <property type="project" value="UniProtKB-SubCell"/>
</dbReference>
<dbReference type="SUPFAM" id="SSF49447">
    <property type="entry name" value="Second domain of Mu2 adaptin subunit (ap50) of ap2 adaptor"/>
    <property type="match status" value="1"/>
</dbReference>
<dbReference type="FunFam" id="2.60.40.1170:FF:000018">
    <property type="entry name" value="stonin-2 isoform X2"/>
    <property type="match status" value="1"/>
</dbReference>
<dbReference type="OrthoDB" id="10063141at2759"/>
<accession>A0A9N9RQG4</accession>